<dbReference type="InterPro" id="IPR016164">
    <property type="entry name" value="FAD-linked_Oxase-like_C"/>
</dbReference>
<dbReference type="InterPro" id="IPR016169">
    <property type="entry name" value="FAD-bd_PCMH_sub2"/>
</dbReference>
<keyword evidence="4" id="KW-0285">Flavoprotein</keyword>
<dbReference type="SUPFAM" id="SSF55103">
    <property type="entry name" value="FAD-linked oxidases, C-terminal domain"/>
    <property type="match status" value="1"/>
</dbReference>
<evidence type="ECO:0000313" key="8">
    <source>
        <dbReference type="EMBL" id="PKA47037.1"/>
    </source>
</evidence>
<evidence type="ECO:0000256" key="3">
    <source>
        <dbReference type="ARBA" id="ARBA00011928"/>
    </source>
</evidence>
<dbReference type="EC" id="1.5.99.12" evidence="3"/>
<dbReference type="InterPro" id="IPR006094">
    <property type="entry name" value="Oxid_FAD_bind_N"/>
</dbReference>
<dbReference type="Gene3D" id="3.30.43.10">
    <property type="entry name" value="Uridine Diphospho-n-acetylenolpyruvylglucosamine Reductase, domain 2"/>
    <property type="match status" value="1"/>
</dbReference>
<protein>
    <recommendedName>
        <fullName evidence="3">cytokinin dehydrogenase</fullName>
        <ecNumber evidence="3">1.5.99.12</ecNumber>
    </recommendedName>
</protein>
<keyword evidence="9" id="KW-1185">Reference proteome</keyword>
<dbReference type="AlphaFoldDB" id="A0A2H9ZUS5"/>
<keyword evidence="6 8" id="KW-0560">Oxidoreductase</keyword>
<keyword evidence="5" id="KW-0274">FAD</keyword>
<dbReference type="InterPro" id="IPR015345">
    <property type="entry name" value="Cytokinin_DH_FAD/cytokin-bd"/>
</dbReference>
<dbReference type="InterPro" id="IPR016167">
    <property type="entry name" value="FAD-bd_PCMH_sub1"/>
</dbReference>
<dbReference type="PROSITE" id="PS51387">
    <property type="entry name" value="FAD_PCMH"/>
    <property type="match status" value="1"/>
</dbReference>
<dbReference type="GO" id="GO:0019139">
    <property type="term" value="F:cytokinin dehydrogenase activity"/>
    <property type="evidence" value="ECO:0007669"/>
    <property type="project" value="UniProtKB-EC"/>
</dbReference>
<dbReference type="Pfam" id="PF01565">
    <property type="entry name" value="FAD_binding_4"/>
    <property type="match status" value="1"/>
</dbReference>
<name>A0A2H9ZUS5_9ASPA</name>
<dbReference type="InterPro" id="IPR036318">
    <property type="entry name" value="FAD-bd_PCMH-like_sf"/>
</dbReference>
<evidence type="ECO:0000256" key="6">
    <source>
        <dbReference type="ARBA" id="ARBA00023002"/>
    </source>
</evidence>
<evidence type="ECO:0000256" key="4">
    <source>
        <dbReference type="ARBA" id="ARBA00022630"/>
    </source>
</evidence>
<dbReference type="Gene3D" id="3.40.462.10">
    <property type="entry name" value="FAD-linked oxidases, C-terminal domain"/>
    <property type="match status" value="1"/>
</dbReference>
<dbReference type="Proteomes" id="UP000236161">
    <property type="component" value="Unassembled WGS sequence"/>
</dbReference>
<dbReference type="SUPFAM" id="SSF56176">
    <property type="entry name" value="FAD-binding/transporter-associated domain-like"/>
    <property type="match status" value="1"/>
</dbReference>
<evidence type="ECO:0000313" key="9">
    <source>
        <dbReference type="Proteomes" id="UP000236161"/>
    </source>
</evidence>
<dbReference type="GO" id="GO:0009690">
    <property type="term" value="P:cytokinin metabolic process"/>
    <property type="evidence" value="ECO:0007669"/>
    <property type="project" value="InterPro"/>
</dbReference>
<evidence type="ECO:0000259" key="7">
    <source>
        <dbReference type="PROSITE" id="PS51387"/>
    </source>
</evidence>
<evidence type="ECO:0000256" key="2">
    <source>
        <dbReference type="ARBA" id="ARBA00005466"/>
    </source>
</evidence>
<proteinExistence type="inferred from homology"/>
<reference evidence="8 9" key="1">
    <citation type="journal article" date="2017" name="Nature">
        <title>The Apostasia genome and the evolution of orchids.</title>
        <authorList>
            <person name="Zhang G.Q."/>
            <person name="Liu K.W."/>
            <person name="Li Z."/>
            <person name="Lohaus R."/>
            <person name="Hsiao Y.Y."/>
            <person name="Niu S.C."/>
            <person name="Wang J.Y."/>
            <person name="Lin Y.C."/>
            <person name="Xu Q."/>
            <person name="Chen L.J."/>
            <person name="Yoshida K."/>
            <person name="Fujiwara S."/>
            <person name="Wang Z.W."/>
            <person name="Zhang Y.Q."/>
            <person name="Mitsuda N."/>
            <person name="Wang M."/>
            <person name="Liu G.H."/>
            <person name="Pecoraro L."/>
            <person name="Huang H.X."/>
            <person name="Xiao X.J."/>
            <person name="Lin M."/>
            <person name="Wu X.Y."/>
            <person name="Wu W.L."/>
            <person name="Chen Y.Y."/>
            <person name="Chang S.B."/>
            <person name="Sakamoto S."/>
            <person name="Ohme-Takagi M."/>
            <person name="Yagi M."/>
            <person name="Zeng S.J."/>
            <person name="Shen C.Y."/>
            <person name="Yeh C.M."/>
            <person name="Luo Y.B."/>
            <person name="Tsai W.C."/>
            <person name="Van de Peer Y."/>
            <person name="Liu Z.J."/>
        </authorList>
    </citation>
    <scope>NUCLEOTIDE SEQUENCE [LARGE SCALE GENOMIC DNA]</scope>
    <source>
        <strain evidence="9">cv. Shenzhen</strain>
        <tissue evidence="8">Stem</tissue>
    </source>
</reference>
<gene>
    <name evidence="8" type="primary">CKX11</name>
    <name evidence="8" type="ORF">AXF42_Ash011711</name>
</gene>
<sequence>MLIKSATKFIENSHSAAAMIACLENQHGSSTTSSSSASAADPAASSLEPYATDFGGMVRAVPTAVIRPSTVDEVAAAIRFAASNGLTVAARGNGHSIHGQASAAGGLVLDMRGLSGPIQLVAGEYADVPAGALWEEVLEWAAAEHGLSPASWTDYLGLTVGGTLSNGGVSGQAFRHGPQVANVGLLEVVTGDGERHLCSPQSEDADLFFSVLGGLGQFGVITRAWIRLLPAPDMVKWIRVVYNDFACYSSDAESLVSRAGPNSFDYVEGFAFVNSHDPVNGFGSVPLDQARHSFDPTHVPPNSGPLLYCLEVALHYVDAVDAVDQRTAEMLQRLRYIRGLEFYAHVPYIDFLTRVKRAEVEARANGSWHTPHPWLNILVSASDIVDFDREIFRKILRHGIGGPMLVYPMLRRKWDERMSVALPEGEIFYLVALLRFALPQPVGPTVEEMLAENRAVVDRCRSAGFDFKLYIPHYRDQTQWRAHFGEKGWRRFADRKARYDPAGILAPGQLIFSPETTPASPAVSSRH</sequence>
<dbReference type="PANTHER" id="PTHR13878:SF112">
    <property type="entry name" value="CYTOKININ DEHYDROGENASE 7"/>
    <property type="match status" value="1"/>
</dbReference>
<evidence type="ECO:0000256" key="1">
    <source>
        <dbReference type="ARBA" id="ARBA00001974"/>
    </source>
</evidence>
<comment type="similarity">
    <text evidence="2">Belongs to the oxygen-dependent FAD-linked oxidoreductase family.</text>
</comment>
<accession>A0A2H9ZUS5</accession>
<dbReference type="Gene3D" id="3.30.465.10">
    <property type="match status" value="1"/>
</dbReference>
<feature type="domain" description="FAD-binding PCMH-type" evidence="7">
    <location>
        <begin position="58"/>
        <end position="231"/>
    </location>
</feature>
<dbReference type="InterPro" id="IPR016166">
    <property type="entry name" value="FAD-bd_PCMH"/>
</dbReference>
<dbReference type="EMBL" id="KZ453612">
    <property type="protein sequence ID" value="PKA47037.1"/>
    <property type="molecule type" value="Genomic_DNA"/>
</dbReference>
<comment type="cofactor">
    <cofactor evidence="1">
        <name>FAD</name>
        <dbReference type="ChEBI" id="CHEBI:57692"/>
    </cofactor>
</comment>
<dbReference type="STRING" id="1088818.A0A2H9ZUS5"/>
<dbReference type="OrthoDB" id="415825at2759"/>
<dbReference type="GO" id="GO:0071949">
    <property type="term" value="F:FAD binding"/>
    <property type="evidence" value="ECO:0007669"/>
    <property type="project" value="InterPro"/>
</dbReference>
<dbReference type="Pfam" id="PF09265">
    <property type="entry name" value="Cytokin-bind"/>
    <property type="match status" value="1"/>
</dbReference>
<dbReference type="PROSITE" id="PS51257">
    <property type="entry name" value="PROKAR_LIPOPROTEIN"/>
    <property type="match status" value="1"/>
</dbReference>
<dbReference type="InterPro" id="IPR016170">
    <property type="entry name" value="Cytok_DH_C_sf"/>
</dbReference>
<organism evidence="8 9">
    <name type="scientific">Apostasia shenzhenica</name>
    <dbReference type="NCBI Taxonomy" id="1088818"/>
    <lineage>
        <taxon>Eukaryota</taxon>
        <taxon>Viridiplantae</taxon>
        <taxon>Streptophyta</taxon>
        <taxon>Embryophyta</taxon>
        <taxon>Tracheophyta</taxon>
        <taxon>Spermatophyta</taxon>
        <taxon>Magnoliopsida</taxon>
        <taxon>Liliopsida</taxon>
        <taxon>Asparagales</taxon>
        <taxon>Orchidaceae</taxon>
        <taxon>Apostasioideae</taxon>
        <taxon>Apostasia</taxon>
    </lineage>
</organism>
<dbReference type="InterPro" id="IPR050432">
    <property type="entry name" value="FAD-linked_Oxidoreductases_BP"/>
</dbReference>
<dbReference type="PANTHER" id="PTHR13878">
    <property type="entry name" value="GULONOLACTONE OXIDASE"/>
    <property type="match status" value="1"/>
</dbReference>
<evidence type="ECO:0000256" key="5">
    <source>
        <dbReference type="ARBA" id="ARBA00022827"/>
    </source>
</evidence>